<dbReference type="CDD" id="cd19494">
    <property type="entry name" value="Elp4"/>
    <property type="match status" value="1"/>
</dbReference>
<protein>
    <recommendedName>
        <fullName evidence="5">Elongator complex protein 4</fullName>
    </recommendedName>
</protein>
<feature type="region of interest" description="Disordered" evidence="9">
    <location>
        <begin position="1"/>
        <end position="48"/>
    </location>
</feature>
<dbReference type="GO" id="GO:0008023">
    <property type="term" value="C:transcription elongation factor complex"/>
    <property type="evidence" value="ECO:0007669"/>
    <property type="project" value="TreeGrafter"/>
</dbReference>
<feature type="region of interest" description="Disordered" evidence="9">
    <location>
        <begin position="142"/>
        <end position="163"/>
    </location>
</feature>
<evidence type="ECO:0000256" key="3">
    <source>
        <dbReference type="ARBA" id="ARBA00005043"/>
    </source>
</evidence>
<dbReference type="EMBL" id="JBANMG010000004">
    <property type="protein sequence ID" value="KAK6954243.1"/>
    <property type="molecule type" value="Genomic_DNA"/>
</dbReference>
<dbReference type="PANTHER" id="PTHR12896">
    <property type="entry name" value="PAX6 NEIGHBOR PROTEIN PAXNEB"/>
    <property type="match status" value="1"/>
</dbReference>
<comment type="caution">
    <text evidence="10">The sequence shown here is derived from an EMBL/GenBank/DDBJ whole genome shotgun (WGS) entry which is preliminary data.</text>
</comment>
<evidence type="ECO:0000256" key="8">
    <source>
        <dbReference type="ARBA" id="ARBA00023242"/>
    </source>
</evidence>
<evidence type="ECO:0000256" key="7">
    <source>
        <dbReference type="ARBA" id="ARBA00022694"/>
    </source>
</evidence>
<sequence>MSFRKRNAVISSSSSSSQSTPSKTENVPIPGVRPSLVDGRPTTSTGTASLDSLLAGHAGLPMGTSLLIGEHGTTDFAGVLLRYYAAEGMVQGHQIHVLGLHESWRHELPGLSTDDKKSSSKSEATSDDKMKIAWRYESLASGTAPRDRNAGQRRSNSTSESASNFCHSFDLTKRLSPTNVKGQIGFHPSMNIPGVPPRAKDTASPFQVFIKVVAYKLANSPASWIHRVIVPSLLSPTGYAGSSSRPEEVLQFLHALRALLRQYPAKLTAMITLPLSLYPRTTGLTRWMELLSDGVFELIPLQSSAVHAPPPSSKSDSKSDEQTQGLVKIHSLPIFHEKGGGSSEGYAAHGDLSFSLSRSKGLVIKPFYLPPVGEDEEEKKKNGDSSKGSMEF</sequence>
<dbReference type="PANTHER" id="PTHR12896:SF1">
    <property type="entry name" value="ELONGATOR COMPLEX PROTEIN 4"/>
    <property type="match status" value="1"/>
</dbReference>
<evidence type="ECO:0000256" key="5">
    <source>
        <dbReference type="ARBA" id="ARBA00020265"/>
    </source>
</evidence>
<dbReference type="Gene3D" id="3.40.50.300">
    <property type="entry name" value="P-loop containing nucleotide triphosphate hydrolases"/>
    <property type="match status" value="1"/>
</dbReference>
<evidence type="ECO:0000256" key="9">
    <source>
        <dbReference type="SAM" id="MobiDB-lite"/>
    </source>
</evidence>
<evidence type="ECO:0000313" key="10">
    <source>
        <dbReference type="EMBL" id="KAK6954243.1"/>
    </source>
</evidence>
<dbReference type="AlphaFoldDB" id="A0AAX6MP65"/>
<feature type="region of interest" description="Disordered" evidence="9">
    <location>
        <begin position="373"/>
        <end position="392"/>
    </location>
</feature>
<proteinExistence type="inferred from homology"/>
<organism evidence="10 11">
    <name type="scientific">Daldinia eschscholtzii</name>
    <dbReference type="NCBI Taxonomy" id="292717"/>
    <lineage>
        <taxon>Eukaryota</taxon>
        <taxon>Fungi</taxon>
        <taxon>Dikarya</taxon>
        <taxon>Ascomycota</taxon>
        <taxon>Pezizomycotina</taxon>
        <taxon>Sordariomycetes</taxon>
        <taxon>Xylariomycetidae</taxon>
        <taxon>Xylariales</taxon>
        <taxon>Hypoxylaceae</taxon>
        <taxon>Daldinia</taxon>
    </lineage>
</organism>
<evidence type="ECO:0000256" key="4">
    <source>
        <dbReference type="ARBA" id="ARBA00007573"/>
    </source>
</evidence>
<keyword evidence="8" id="KW-0539">Nucleus</keyword>
<feature type="compositionally biased region" description="Polar residues" evidence="9">
    <location>
        <begin position="152"/>
        <end position="163"/>
    </location>
</feature>
<evidence type="ECO:0000313" key="11">
    <source>
        <dbReference type="Proteomes" id="UP001369815"/>
    </source>
</evidence>
<dbReference type="GO" id="GO:0005737">
    <property type="term" value="C:cytoplasm"/>
    <property type="evidence" value="ECO:0007669"/>
    <property type="project" value="UniProtKB-SubCell"/>
</dbReference>
<dbReference type="InterPro" id="IPR008728">
    <property type="entry name" value="Elongator_complex_protein_4"/>
</dbReference>
<comment type="pathway">
    <text evidence="3">tRNA modification; 5-methoxycarbonylmethyl-2-thiouridine-tRNA biosynthesis.</text>
</comment>
<reference evidence="10 11" key="1">
    <citation type="journal article" date="2024" name="Front Chem Biol">
        <title>Unveiling the potential of Daldinia eschscholtzii MFLUCC 19-0629 through bioactivity and bioinformatics studies for enhanced sustainable agriculture production.</title>
        <authorList>
            <person name="Brooks S."/>
            <person name="Weaver J.A."/>
            <person name="Klomchit A."/>
            <person name="Alharthi S.A."/>
            <person name="Onlamun T."/>
            <person name="Nurani R."/>
            <person name="Vong T.K."/>
            <person name="Alberti F."/>
            <person name="Greco C."/>
        </authorList>
    </citation>
    <scope>NUCLEOTIDE SEQUENCE [LARGE SCALE GENOMIC DNA]</scope>
    <source>
        <strain evidence="10">MFLUCC 19-0629</strain>
    </source>
</reference>
<comment type="subcellular location">
    <subcellularLocation>
        <location evidence="2">Cytoplasm</location>
    </subcellularLocation>
    <subcellularLocation>
        <location evidence="1">Nucleus</location>
    </subcellularLocation>
</comment>
<keyword evidence="11" id="KW-1185">Reference proteome</keyword>
<keyword evidence="6" id="KW-0963">Cytoplasm</keyword>
<keyword evidence="7" id="KW-0819">tRNA processing</keyword>
<evidence type="ECO:0000256" key="6">
    <source>
        <dbReference type="ARBA" id="ARBA00022490"/>
    </source>
</evidence>
<accession>A0AAX6MP65</accession>
<dbReference type="Pfam" id="PF05625">
    <property type="entry name" value="PAXNEB"/>
    <property type="match status" value="1"/>
</dbReference>
<gene>
    <name evidence="10" type="ORF">Daesc_004209</name>
</gene>
<name>A0AAX6MP65_9PEZI</name>
<evidence type="ECO:0000256" key="2">
    <source>
        <dbReference type="ARBA" id="ARBA00004496"/>
    </source>
</evidence>
<dbReference type="GO" id="GO:0033588">
    <property type="term" value="C:elongator holoenzyme complex"/>
    <property type="evidence" value="ECO:0007669"/>
    <property type="project" value="InterPro"/>
</dbReference>
<comment type="similarity">
    <text evidence="4">Belongs to the ELP4 family.</text>
</comment>
<dbReference type="Proteomes" id="UP001369815">
    <property type="component" value="Unassembled WGS sequence"/>
</dbReference>
<feature type="compositionally biased region" description="Low complexity" evidence="9">
    <location>
        <begin position="11"/>
        <end position="22"/>
    </location>
</feature>
<dbReference type="InterPro" id="IPR027417">
    <property type="entry name" value="P-loop_NTPase"/>
</dbReference>
<dbReference type="GO" id="GO:0002098">
    <property type="term" value="P:tRNA wobble uridine modification"/>
    <property type="evidence" value="ECO:0007669"/>
    <property type="project" value="InterPro"/>
</dbReference>
<evidence type="ECO:0000256" key="1">
    <source>
        <dbReference type="ARBA" id="ARBA00004123"/>
    </source>
</evidence>